<keyword evidence="2" id="KW-0732">Signal</keyword>
<dbReference type="AlphaFoldDB" id="A0A356LAT4"/>
<dbReference type="PANTHER" id="PTHR42928">
    <property type="entry name" value="TRICARBOXYLATE-BINDING PROTEIN"/>
    <property type="match status" value="1"/>
</dbReference>
<dbReference type="Gene3D" id="3.40.190.150">
    <property type="entry name" value="Bordetella uptake gene, domain 1"/>
    <property type="match status" value="1"/>
</dbReference>
<feature type="chain" id="PRO_5016761161" evidence="2">
    <location>
        <begin position="28"/>
        <end position="324"/>
    </location>
</feature>
<evidence type="ECO:0000313" key="3">
    <source>
        <dbReference type="EMBL" id="HBP28103.1"/>
    </source>
</evidence>
<evidence type="ECO:0000256" key="1">
    <source>
        <dbReference type="ARBA" id="ARBA00006987"/>
    </source>
</evidence>
<dbReference type="EMBL" id="DOEK01000004">
    <property type="protein sequence ID" value="HBP28103.1"/>
    <property type="molecule type" value="Genomic_DNA"/>
</dbReference>
<dbReference type="Proteomes" id="UP000264036">
    <property type="component" value="Unassembled WGS sequence"/>
</dbReference>
<protein>
    <submittedName>
        <fullName evidence="3">Tripartite tricarboxylate transporter substrate binding protein</fullName>
    </submittedName>
</protein>
<dbReference type="InterPro" id="IPR005064">
    <property type="entry name" value="BUG"/>
</dbReference>
<comment type="similarity">
    <text evidence="1">Belongs to the UPF0065 (bug) family.</text>
</comment>
<accession>A0A356LAT4</accession>
<proteinExistence type="inferred from homology"/>
<dbReference type="PIRSF" id="PIRSF017082">
    <property type="entry name" value="YflP"/>
    <property type="match status" value="1"/>
</dbReference>
<comment type="caution">
    <text evidence="3">The sequence shown here is derived from an EMBL/GenBank/DDBJ whole genome shotgun (WGS) entry which is preliminary data.</text>
</comment>
<dbReference type="InterPro" id="IPR042100">
    <property type="entry name" value="Bug_dom1"/>
</dbReference>
<dbReference type="PANTHER" id="PTHR42928:SF5">
    <property type="entry name" value="BLR1237 PROTEIN"/>
    <property type="match status" value="1"/>
</dbReference>
<dbReference type="CDD" id="cd07012">
    <property type="entry name" value="PBP2_Bug_TTT"/>
    <property type="match status" value="1"/>
</dbReference>
<evidence type="ECO:0000256" key="2">
    <source>
        <dbReference type="SAM" id="SignalP"/>
    </source>
</evidence>
<feature type="signal peptide" evidence="2">
    <location>
        <begin position="1"/>
        <end position="27"/>
    </location>
</feature>
<reference evidence="3 4" key="1">
    <citation type="journal article" date="2018" name="Nat. Biotechnol.">
        <title>A standardized bacterial taxonomy based on genome phylogeny substantially revises the tree of life.</title>
        <authorList>
            <person name="Parks D.H."/>
            <person name="Chuvochina M."/>
            <person name="Waite D.W."/>
            <person name="Rinke C."/>
            <person name="Skarshewski A."/>
            <person name="Chaumeil P.A."/>
            <person name="Hugenholtz P."/>
        </authorList>
    </citation>
    <scope>NUCLEOTIDE SEQUENCE [LARGE SCALE GENOMIC DNA]</scope>
    <source>
        <strain evidence="3">UBA10707</strain>
    </source>
</reference>
<dbReference type="Pfam" id="PF03401">
    <property type="entry name" value="TctC"/>
    <property type="match status" value="1"/>
</dbReference>
<dbReference type="SUPFAM" id="SSF53850">
    <property type="entry name" value="Periplasmic binding protein-like II"/>
    <property type="match status" value="1"/>
</dbReference>
<name>A0A356LAT4_9BURK</name>
<organism evidence="3 4">
    <name type="scientific">Advenella kashmirensis</name>
    <dbReference type="NCBI Taxonomy" id="310575"/>
    <lineage>
        <taxon>Bacteria</taxon>
        <taxon>Pseudomonadati</taxon>
        <taxon>Pseudomonadota</taxon>
        <taxon>Betaproteobacteria</taxon>
        <taxon>Burkholderiales</taxon>
        <taxon>Alcaligenaceae</taxon>
    </lineage>
</organism>
<evidence type="ECO:0000313" key="4">
    <source>
        <dbReference type="Proteomes" id="UP000264036"/>
    </source>
</evidence>
<sequence length="324" mass="34202">MSKRCLNIATLILATCATVCMSAASYAAYPEKPVKIVVPWEAGGSADMLGRLVAERLGKYTGQSFVVENKPGASGNIGTQQVARSAPDGYTLVLGSMSTHILQPAIGLKGPFQPIDDFTPIARLGFITNVLAVRSELPVSSAGELIDAAKKQPEGLTYASAGNGSFNHLSGALFEQLAGIRLLHVPYKGGSKAALSTASAETDVVFSSLGLVKPYVDSGKLKILAVAEGQASPLLPGVPTVADVAPGYRVSVWYALLGPKGLPQDVTAALDKAMHDLNNDSEIRSQLARNGFDLNVETGETFKEEMRSDTEQWTEFSRKHGIAP</sequence>
<dbReference type="Gene3D" id="3.40.190.10">
    <property type="entry name" value="Periplasmic binding protein-like II"/>
    <property type="match status" value="1"/>
</dbReference>
<gene>
    <name evidence="3" type="ORF">DD666_01640</name>
</gene>